<accession>A0A8S0XWH6</accession>
<feature type="transmembrane region" description="Helical" evidence="5">
    <location>
        <begin position="220"/>
        <end position="241"/>
    </location>
</feature>
<evidence type="ECO:0000313" key="6">
    <source>
        <dbReference type="EMBL" id="CAA7266991.1"/>
    </source>
</evidence>
<keyword evidence="2 5" id="KW-0812">Transmembrane</keyword>
<gene>
    <name evidence="6" type="ORF">AAE3_LOCUS9163</name>
</gene>
<evidence type="ECO:0008006" key="8">
    <source>
        <dbReference type="Google" id="ProtNLM"/>
    </source>
</evidence>
<feature type="transmembrane region" description="Helical" evidence="5">
    <location>
        <begin position="425"/>
        <end position="446"/>
    </location>
</feature>
<keyword evidence="7" id="KW-1185">Reference proteome</keyword>
<feature type="transmembrane region" description="Helical" evidence="5">
    <location>
        <begin position="497"/>
        <end position="514"/>
    </location>
</feature>
<feature type="transmembrane region" description="Helical" evidence="5">
    <location>
        <begin position="178"/>
        <end position="200"/>
    </location>
</feature>
<evidence type="ECO:0000256" key="5">
    <source>
        <dbReference type="SAM" id="Phobius"/>
    </source>
</evidence>
<keyword evidence="3 5" id="KW-1133">Transmembrane helix</keyword>
<feature type="transmembrane region" description="Helical" evidence="5">
    <location>
        <begin position="247"/>
        <end position="266"/>
    </location>
</feature>
<evidence type="ECO:0000313" key="7">
    <source>
        <dbReference type="Proteomes" id="UP000467700"/>
    </source>
</evidence>
<dbReference type="InterPro" id="IPR002293">
    <property type="entry name" value="AA/rel_permease1"/>
</dbReference>
<dbReference type="Proteomes" id="UP000467700">
    <property type="component" value="Unassembled WGS sequence"/>
</dbReference>
<sequence length="593" mass="64262">MTEEAGPNNFDSASVHLSLQQPARPARIDTTSLSQSLSCPLDHPQIKNAVFQSLHIKPWARRMSIGLPPLVDPTEVEFSVNHVVGAPSERPDLLGREVTLLSAIMLNVGQITGSGIYSVPGVMLNSVGSVGLLLLYWVLGPIFAFAGLGIYSELASMFPHRSGAEVVYLEQAYPKPRFLVSTAFAVTAVLTSFSASNAIVFAQYSLSAFDVPITDKSQTLVAIGTVVLTVGSVAISTKWALRAVNVLSVFKIASLVFIVVTGLAVLSGSTRIKDPWANFHNLFEGSSGNPNALATAFVKTNHAFVGWHNAFNVLAEVKSKDPVRTVRKAGRISLFLVTVLFLFINIAYVAAVPREEIRHSGQLVAVLFFRHVFGSTGSKIFPLLVACSCFGNIIAVTIGQARIIREVARQGLLPYPNFFSSIKPFGTPLGPVALKGFLTILVIVAIPAKDAFNFVLDLASYPAMVFNSAMAAGVWILRKRRAIAGILPSTLQARNSLVLLYLSSCILLLVMPWVPPEPGHADVSFWYATYCVAGLGLLACCGLYYWVWIIVLPKRGGYEIVEEIEESPDGARNTKLVRRYKTISDQQPLLQSS</sequence>
<feature type="transmembrane region" description="Helical" evidence="5">
    <location>
        <begin position="458"/>
        <end position="477"/>
    </location>
</feature>
<dbReference type="OrthoDB" id="5982228at2759"/>
<dbReference type="InterPro" id="IPR050598">
    <property type="entry name" value="AminoAcid_Transporter"/>
</dbReference>
<feature type="transmembrane region" description="Helical" evidence="5">
    <location>
        <begin position="380"/>
        <end position="404"/>
    </location>
</feature>
<feature type="transmembrane region" description="Helical" evidence="5">
    <location>
        <begin position="332"/>
        <end position="351"/>
    </location>
</feature>
<evidence type="ECO:0000256" key="4">
    <source>
        <dbReference type="ARBA" id="ARBA00023136"/>
    </source>
</evidence>
<feature type="transmembrane region" description="Helical" evidence="5">
    <location>
        <begin position="98"/>
        <end position="119"/>
    </location>
</feature>
<dbReference type="AlphaFoldDB" id="A0A8S0XWH6"/>
<dbReference type="PANTHER" id="PTHR11785:SF353">
    <property type="entry name" value="METHIONINE TRANSPORTER (EUROFUNG)"/>
    <property type="match status" value="1"/>
</dbReference>
<dbReference type="GO" id="GO:0016020">
    <property type="term" value="C:membrane"/>
    <property type="evidence" value="ECO:0007669"/>
    <property type="project" value="UniProtKB-SubCell"/>
</dbReference>
<evidence type="ECO:0000256" key="2">
    <source>
        <dbReference type="ARBA" id="ARBA00022692"/>
    </source>
</evidence>
<keyword evidence="4 5" id="KW-0472">Membrane</keyword>
<comment type="caution">
    <text evidence="6">The sequence shown here is derived from an EMBL/GenBank/DDBJ whole genome shotgun (WGS) entry which is preliminary data.</text>
</comment>
<organism evidence="6 7">
    <name type="scientific">Cyclocybe aegerita</name>
    <name type="common">Black poplar mushroom</name>
    <name type="synonym">Agrocybe aegerita</name>
    <dbReference type="NCBI Taxonomy" id="1973307"/>
    <lineage>
        <taxon>Eukaryota</taxon>
        <taxon>Fungi</taxon>
        <taxon>Dikarya</taxon>
        <taxon>Basidiomycota</taxon>
        <taxon>Agaricomycotina</taxon>
        <taxon>Agaricomycetes</taxon>
        <taxon>Agaricomycetidae</taxon>
        <taxon>Agaricales</taxon>
        <taxon>Agaricineae</taxon>
        <taxon>Bolbitiaceae</taxon>
        <taxon>Cyclocybe</taxon>
    </lineage>
</organism>
<name>A0A8S0XWH6_CYCAE</name>
<reference evidence="6 7" key="1">
    <citation type="submission" date="2020-01" db="EMBL/GenBank/DDBJ databases">
        <authorList>
            <person name="Gupta K D."/>
        </authorList>
    </citation>
    <scope>NUCLEOTIDE SEQUENCE [LARGE SCALE GENOMIC DNA]</scope>
</reference>
<feature type="transmembrane region" description="Helical" evidence="5">
    <location>
        <begin position="526"/>
        <end position="547"/>
    </location>
</feature>
<dbReference type="GO" id="GO:0015179">
    <property type="term" value="F:L-amino acid transmembrane transporter activity"/>
    <property type="evidence" value="ECO:0007669"/>
    <property type="project" value="TreeGrafter"/>
</dbReference>
<dbReference type="Gene3D" id="1.20.1740.10">
    <property type="entry name" value="Amino acid/polyamine transporter I"/>
    <property type="match status" value="1"/>
</dbReference>
<evidence type="ECO:0000256" key="3">
    <source>
        <dbReference type="ARBA" id="ARBA00022989"/>
    </source>
</evidence>
<protein>
    <recommendedName>
        <fullName evidence="8">Amino acid transporter</fullName>
    </recommendedName>
</protein>
<feature type="transmembrane region" description="Helical" evidence="5">
    <location>
        <begin position="131"/>
        <end position="151"/>
    </location>
</feature>
<dbReference type="EMBL" id="CACVBS010000057">
    <property type="protein sequence ID" value="CAA7266991.1"/>
    <property type="molecule type" value="Genomic_DNA"/>
</dbReference>
<comment type="subcellular location">
    <subcellularLocation>
        <location evidence="1">Membrane</location>
        <topology evidence="1">Multi-pass membrane protein</topology>
    </subcellularLocation>
</comment>
<dbReference type="PANTHER" id="PTHR11785">
    <property type="entry name" value="AMINO ACID TRANSPORTER"/>
    <property type="match status" value="1"/>
</dbReference>
<dbReference type="Pfam" id="PF13520">
    <property type="entry name" value="AA_permease_2"/>
    <property type="match status" value="1"/>
</dbReference>
<proteinExistence type="predicted"/>
<evidence type="ECO:0000256" key="1">
    <source>
        <dbReference type="ARBA" id="ARBA00004141"/>
    </source>
</evidence>